<sequence length="509" mass="58055">MADILAMNLTKAIHDVGNVPHRRLTDFLLDEARYSKRIRPVYNHLNPTHVHISMSLYQIIQNEPEQNIKMNIWMIQSWVDEFLGWNPADFNGITSLILPHNSLWIPDTYLYNSVVMAHDETERYMNIKLDTLFNEGKVGAKVSFLYPAIYTVTCWMNVRYFPYDLQNCTLVIGSWTHDSSALDYSADLEVNMAPYIDNEEWKVEKFTTYRHVTKYNCCLRPWIILRAHLIIRRKPLYYLVNLIIPTSIITLVSIMGFFTPASTEDDRKEKINLGITTLLAMSILMLIVSDSMPTTSEFVPLIAWFYLSIIMIISVGTFLTTIILSIHAKRTSCKLPPPACRSLMFGYVACWVYVHPPPALASLWNELDVSFFGNLEDKSTTPPVKNPLTSTVTQTSPLTATPASRSSRGMWGNAISLAGFKAAPSASSKPSKVTSFYNLPNSYHYLIMYVDNSSENKTMLMKQRRQCSLEWEFLATVLDRVFLIIFSLAVIFVTAALMLIGTFAHRNVT</sequence>
<dbReference type="CDD" id="cd19051">
    <property type="entry name" value="LGIC_TM_cation"/>
    <property type="match status" value="1"/>
</dbReference>
<dbReference type="Gene3D" id="1.20.58.390">
    <property type="entry name" value="Neurotransmitter-gated ion-channel transmembrane domain"/>
    <property type="match status" value="1"/>
</dbReference>
<dbReference type="GO" id="GO:0004888">
    <property type="term" value="F:transmembrane signaling receptor activity"/>
    <property type="evidence" value="ECO:0007669"/>
    <property type="project" value="InterPro"/>
</dbReference>
<dbReference type="AlphaFoldDB" id="A0A158Q964"/>
<dbReference type="InterPro" id="IPR036734">
    <property type="entry name" value="Neur_chan_lig-bd_sf"/>
</dbReference>
<feature type="domain" description="Neurotransmitter-gated ion-channel ligand-binding" evidence="7">
    <location>
        <begin position="22"/>
        <end position="235"/>
    </location>
</feature>
<comment type="subcellular location">
    <subcellularLocation>
        <location evidence="1">Membrane</location>
        <topology evidence="1">Multi-pass membrane protein</topology>
    </subcellularLocation>
</comment>
<dbReference type="Pfam" id="PF02931">
    <property type="entry name" value="Neur_chan_LBD"/>
    <property type="match status" value="1"/>
</dbReference>
<feature type="domain" description="Neurotransmitter-gated ion-channel transmembrane" evidence="8">
    <location>
        <begin position="242"/>
        <end position="497"/>
    </location>
</feature>
<evidence type="ECO:0000313" key="10">
    <source>
        <dbReference type="Proteomes" id="UP000274131"/>
    </source>
</evidence>
<reference evidence="9 10" key="2">
    <citation type="submission" date="2018-10" db="EMBL/GenBank/DDBJ databases">
        <authorList>
            <consortium name="Pathogen Informatics"/>
        </authorList>
    </citation>
    <scope>NUCLEOTIDE SEQUENCE [LARGE SCALE GENOMIC DNA]</scope>
</reference>
<dbReference type="InterPro" id="IPR036719">
    <property type="entry name" value="Neuro-gated_channel_TM_sf"/>
</dbReference>
<gene>
    <name evidence="9" type="ORF">EVEC_LOCUS842</name>
</gene>
<dbReference type="FunFam" id="2.70.170.10:FF:000028">
    <property type="entry name" value="AcetylCholine Receptor"/>
    <property type="match status" value="1"/>
</dbReference>
<keyword evidence="10" id="KW-1185">Reference proteome</keyword>
<dbReference type="STRING" id="51028.A0A158Q964"/>
<dbReference type="SUPFAM" id="SSF63712">
    <property type="entry name" value="Nicotinic receptor ligand binding domain-like"/>
    <property type="match status" value="1"/>
</dbReference>
<feature type="region of interest" description="Disordered" evidence="6">
    <location>
        <begin position="380"/>
        <end position="406"/>
    </location>
</feature>
<dbReference type="InterPro" id="IPR006202">
    <property type="entry name" value="Neur_chan_lig-bd"/>
</dbReference>
<reference evidence="11" key="1">
    <citation type="submission" date="2016-04" db="UniProtKB">
        <authorList>
            <consortium name="WormBaseParasite"/>
        </authorList>
    </citation>
    <scope>IDENTIFICATION</scope>
</reference>
<evidence type="ECO:0000313" key="11">
    <source>
        <dbReference type="WBParaSite" id="EVEC_0000113401-mRNA-1"/>
    </source>
</evidence>
<dbReference type="EMBL" id="UXUI01007142">
    <property type="protein sequence ID" value="VDD85699.1"/>
    <property type="molecule type" value="Genomic_DNA"/>
</dbReference>
<keyword evidence="5" id="KW-0813">Transport</keyword>
<evidence type="ECO:0000256" key="1">
    <source>
        <dbReference type="ARBA" id="ARBA00004141"/>
    </source>
</evidence>
<dbReference type="PROSITE" id="PS00236">
    <property type="entry name" value="NEUROTR_ION_CHANNEL"/>
    <property type="match status" value="1"/>
</dbReference>
<dbReference type="CDD" id="cd18997">
    <property type="entry name" value="LGIC_ECD_nAChR"/>
    <property type="match status" value="1"/>
</dbReference>
<dbReference type="InterPro" id="IPR006201">
    <property type="entry name" value="Neur_channel"/>
</dbReference>
<evidence type="ECO:0000259" key="8">
    <source>
        <dbReference type="Pfam" id="PF02932"/>
    </source>
</evidence>
<dbReference type="PRINTS" id="PR00252">
    <property type="entry name" value="NRIONCHANNEL"/>
</dbReference>
<organism evidence="11">
    <name type="scientific">Enterobius vermicularis</name>
    <name type="common">Human pinworm</name>
    <dbReference type="NCBI Taxonomy" id="51028"/>
    <lineage>
        <taxon>Eukaryota</taxon>
        <taxon>Metazoa</taxon>
        <taxon>Ecdysozoa</taxon>
        <taxon>Nematoda</taxon>
        <taxon>Chromadorea</taxon>
        <taxon>Rhabditida</taxon>
        <taxon>Spirurina</taxon>
        <taxon>Oxyuridomorpha</taxon>
        <taxon>Oxyuroidea</taxon>
        <taxon>Oxyuridae</taxon>
        <taxon>Enterobius</taxon>
    </lineage>
</organism>
<proteinExistence type="inferred from homology"/>
<dbReference type="Gene3D" id="2.70.170.10">
    <property type="entry name" value="Neurotransmitter-gated ion-channel ligand-binding domain"/>
    <property type="match status" value="1"/>
</dbReference>
<name>A0A158Q964_ENTVE</name>
<evidence type="ECO:0000256" key="6">
    <source>
        <dbReference type="SAM" id="MobiDB-lite"/>
    </source>
</evidence>
<feature type="transmembrane region" description="Helical" evidence="5">
    <location>
        <begin position="271"/>
        <end position="289"/>
    </location>
</feature>
<dbReference type="Pfam" id="PF02932">
    <property type="entry name" value="Neur_chan_memb"/>
    <property type="match status" value="1"/>
</dbReference>
<comment type="similarity">
    <text evidence="5">Belongs to the ligand-gated ion channel (TC 1.A.9) family.</text>
</comment>
<dbReference type="InterPro" id="IPR018000">
    <property type="entry name" value="Neurotransmitter_ion_chnl_CS"/>
</dbReference>
<dbReference type="WBParaSite" id="EVEC_0000113401-mRNA-1">
    <property type="protein sequence ID" value="EVEC_0000113401-mRNA-1"/>
    <property type="gene ID" value="EVEC_0000113401"/>
</dbReference>
<accession>A0A158Q964</accession>
<dbReference type="Proteomes" id="UP000274131">
    <property type="component" value="Unassembled WGS sequence"/>
</dbReference>
<feature type="transmembrane region" description="Helical" evidence="5">
    <location>
        <begin position="236"/>
        <end position="259"/>
    </location>
</feature>
<dbReference type="PANTHER" id="PTHR18945">
    <property type="entry name" value="NEUROTRANSMITTER GATED ION CHANNEL"/>
    <property type="match status" value="1"/>
</dbReference>
<feature type="transmembrane region" description="Helical" evidence="5">
    <location>
        <begin position="481"/>
        <end position="504"/>
    </location>
</feature>
<evidence type="ECO:0000259" key="7">
    <source>
        <dbReference type="Pfam" id="PF02931"/>
    </source>
</evidence>
<dbReference type="SUPFAM" id="SSF90112">
    <property type="entry name" value="Neurotransmitter-gated ion-channel transmembrane pore"/>
    <property type="match status" value="1"/>
</dbReference>
<evidence type="ECO:0000313" key="9">
    <source>
        <dbReference type="EMBL" id="VDD85699.1"/>
    </source>
</evidence>
<protein>
    <submittedName>
        <fullName evidence="11">Neur_chan_LBD domain-containing protein</fullName>
    </submittedName>
</protein>
<keyword evidence="2 5" id="KW-0812">Transmembrane</keyword>
<dbReference type="GO" id="GO:0005230">
    <property type="term" value="F:extracellular ligand-gated monoatomic ion channel activity"/>
    <property type="evidence" value="ECO:0007669"/>
    <property type="project" value="InterPro"/>
</dbReference>
<evidence type="ECO:0000256" key="2">
    <source>
        <dbReference type="ARBA" id="ARBA00022692"/>
    </source>
</evidence>
<dbReference type="GO" id="GO:0016020">
    <property type="term" value="C:membrane"/>
    <property type="evidence" value="ECO:0007669"/>
    <property type="project" value="UniProtKB-SubCell"/>
</dbReference>
<evidence type="ECO:0000256" key="4">
    <source>
        <dbReference type="ARBA" id="ARBA00023136"/>
    </source>
</evidence>
<dbReference type="InterPro" id="IPR038050">
    <property type="entry name" value="Neuro_actylchol_rec"/>
</dbReference>
<evidence type="ECO:0000256" key="5">
    <source>
        <dbReference type="RuleBase" id="RU000687"/>
    </source>
</evidence>
<keyword evidence="4 5" id="KW-0472">Membrane</keyword>
<evidence type="ECO:0000256" key="3">
    <source>
        <dbReference type="ARBA" id="ARBA00022989"/>
    </source>
</evidence>
<keyword evidence="5" id="KW-0407">Ion channel</keyword>
<dbReference type="InterPro" id="IPR006029">
    <property type="entry name" value="Neurotrans-gated_channel_TM"/>
</dbReference>
<keyword evidence="3 5" id="KW-1133">Transmembrane helix</keyword>
<feature type="transmembrane region" description="Helical" evidence="5">
    <location>
        <begin position="301"/>
        <end position="326"/>
    </location>
</feature>
<keyword evidence="5" id="KW-0406">Ion transport</keyword>
<dbReference type="OrthoDB" id="410315at2759"/>